<comment type="caution">
    <text evidence="6">The sequence shown here is derived from an EMBL/GenBank/DDBJ whole genome shotgun (WGS) entry which is preliminary data.</text>
</comment>
<dbReference type="InterPro" id="IPR005119">
    <property type="entry name" value="LysR_subst-bd"/>
</dbReference>
<comment type="similarity">
    <text evidence="1">Belongs to the LysR transcriptional regulatory family.</text>
</comment>
<evidence type="ECO:0000259" key="5">
    <source>
        <dbReference type="PROSITE" id="PS50931"/>
    </source>
</evidence>
<gene>
    <name evidence="6" type="ORF">ET524_02415</name>
</gene>
<dbReference type="Proteomes" id="UP000293345">
    <property type="component" value="Unassembled WGS sequence"/>
</dbReference>
<accession>A0A4Q2K6C5</accession>
<evidence type="ECO:0000256" key="3">
    <source>
        <dbReference type="ARBA" id="ARBA00023125"/>
    </source>
</evidence>
<dbReference type="InterPro" id="IPR000847">
    <property type="entry name" value="LysR_HTH_N"/>
</dbReference>
<dbReference type="Gene3D" id="1.10.10.10">
    <property type="entry name" value="Winged helix-like DNA-binding domain superfamily/Winged helix DNA-binding domain"/>
    <property type="match status" value="1"/>
</dbReference>
<dbReference type="Pfam" id="PF03466">
    <property type="entry name" value="LysR_substrate"/>
    <property type="match status" value="1"/>
</dbReference>
<protein>
    <submittedName>
        <fullName evidence="6">LysR family transcriptional regulator</fullName>
    </submittedName>
</protein>
<dbReference type="GO" id="GO:0003677">
    <property type="term" value="F:DNA binding"/>
    <property type="evidence" value="ECO:0007669"/>
    <property type="project" value="UniProtKB-KW"/>
</dbReference>
<evidence type="ECO:0000256" key="1">
    <source>
        <dbReference type="ARBA" id="ARBA00009437"/>
    </source>
</evidence>
<dbReference type="Pfam" id="PF00126">
    <property type="entry name" value="HTH_1"/>
    <property type="match status" value="1"/>
</dbReference>
<dbReference type="PANTHER" id="PTHR30346">
    <property type="entry name" value="TRANSCRIPTIONAL DUAL REGULATOR HCAR-RELATED"/>
    <property type="match status" value="1"/>
</dbReference>
<proteinExistence type="inferred from homology"/>
<dbReference type="SUPFAM" id="SSF53850">
    <property type="entry name" value="Periplasmic binding protein-like II"/>
    <property type="match status" value="1"/>
</dbReference>
<keyword evidence="7" id="KW-1185">Reference proteome</keyword>
<feature type="domain" description="HTH lysR-type" evidence="5">
    <location>
        <begin position="1"/>
        <end position="58"/>
    </location>
</feature>
<keyword evidence="4" id="KW-0804">Transcription</keyword>
<dbReference type="Gene3D" id="3.40.190.290">
    <property type="match status" value="1"/>
</dbReference>
<evidence type="ECO:0000256" key="2">
    <source>
        <dbReference type="ARBA" id="ARBA00023015"/>
    </source>
</evidence>
<dbReference type="GO" id="GO:0003700">
    <property type="term" value="F:DNA-binding transcription factor activity"/>
    <property type="evidence" value="ECO:0007669"/>
    <property type="project" value="InterPro"/>
</dbReference>
<dbReference type="EMBL" id="SDPW01000001">
    <property type="protein sequence ID" value="RXZ55062.1"/>
    <property type="molecule type" value="Genomic_DNA"/>
</dbReference>
<dbReference type="GO" id="GO:0032993">
    <property type="term" value="C:protein-DNA complex"/>
    <property type="evidence" value="ECO:0007669"/>
    <property type="project" value="TreeGrafter"/>
</dbReference>
<dbReference type="PANTHER" id="PTHR30346:SF0">
    <property type="entry name" value="HCA OPERON TRANSCRIPTIONAL ACTIVATOR HCAR"/>
    <property type="match status" value="1"/>
</dbReference>
<evidence type="ECO:0000313" key="7">
    <source>
        <dbReference type="Proteomes" id="UP000293345"/>
    </source>
</evidence>
<evidence type="ECO:0000256" key="4">
    <source>
        <dbReference type="ARBA" id="ARBA00023163"/>
    </source>
</evidence>
<dbReference type="AlphaFoldDB" id="A0A4Q2K6C5"/>
<dbReference type="SUPFAM" id="SSF46785">
    <property type="entry name" value="Winged helix' DNA-binding domain"/>
    <property type="match status" value="1"/>
</dbReference>
<name>A0A4Q2K6C5_9ACTN</name>
<dbReference type="PROSITE" id="PS50931">
    <property type="entry name" value="HTH_LYSR"/>
    <property type="match status" value="1"/>
</dbReference>
<keyword evidence="3" id="KW-0238">DNA-binding</keyword>
<evidence type="ECO:0000313" key="6">
    <source>
        <dbReference type="EMBL" id="RXZ55062.1"/>
    </source>
</evidence>
<reference evidence="6 7" key="1">
    <citation type="submission" date="2019-01" db="EMBL/GenBank/DDBJ databases">
        <title>Senegalimassilia sp. nov. KGMB04484 isolated human feces.</title>
        <authorList>
            <person name="Han K.-I."/>
            <person name="Kim J.-S."/>
            <person name="Lee K.C."/>
            <person name="Suh M.K."/>
            <person name="Eom M.K."/>
            <person name="Lee J.H."/>
            <person name="Park S.-H."/>
            <person name="Kang S.W."/>
            <person name="Park J.-E."/>
            <person name="Oh B.S."/>
            <person name="Yu S.Y."/>
            <person name="Choi S.-H."/>
            <person name="Lee D.H."/>
            <person name="Yoon H."/>
            <person name="Kim B.-Y."/>
            <person name="Lee J.H."/>
            <person name="Lee J.-S."/>
        </authorList>
    </citation>
    <scope>NUCLEOTIDE SEQUENCE [LARGE SCALE GENOMIC DNA]</scope>
    <source>
        <strain evidence="6 7">KGMB04484</strain>
    </source>
</reference>
<sequence>MSLQQMRYMLTIAETGSLVAASRVLSISQPSLSEAVSVVERELGFSVFTRGNTGATPTKEGLEFLGRARRVVQQMDNLERRYGGNQPEGIRFAVSSHHFTFVERAFLDVMQQVYAGRYDLMLNETQTQQIIEDVANCESDMGVMYLSRSNEGAVGRLLERNKLEFFELFEAVPHVLVRCGHPLASCESVSLEDLLPYPQLSFVQGSYESAAFSEEPLWAPSAKTVKVSDRGFATSFMLHSDAYTITSGIYPEFLQRGAITAVPIRSGERMHIGYVLPRGLGLSPLGELFVVAMKVYANAHN</sequence>
<dbReference type="InterPro" id="IPR036390">
    <property type="entry name" value="WH_DNA-bd_sf"/>
</dbReference>
<keyword evidence="2" id="KW-0805">Transcription regulation</keyword>
<dbReference type="OrthoDB" id="3176554at2"/>
<organism evidence="6 7">
    <name type="scientific">Senegalimassilia faecalis</name>
    <dbReference type="NCBI Taxonomy" id="2509433"/>
    <lineage>
        <taxon>Bacteria</taxon>
        <taxon>Bacillati</taxon>
        <taxon>Actinomycetota</taxon>
        <taxon>Coriobacteriia</taxon>
        <taxon>Coriobacteriales</taxon>
        <taxon>Coriobacteriaceae</taxon>
        <taxon>Senegalimassilia</taxon>
    </lineage>
</organism>
<dbReference type="InterPro" id="IPR036388">
    <property type="entry name" value="WH-like_DNA-bd_sf"/>
</dbReference>